<dbReference type="CDD" id="cd00185">
    <property type="entry name" value="TNFRSF"/>
    <property type="match status" value="1"/>
</dbReference>
<dbReference type="SUPFAM" id="SSF51126">
    <property type="entry name" value="Pectin lyase-like"/>
    <property type="match status" value="1"/>
</dbReference>
<proteinExistence type="predicted"/>
<dbReference type="SUPFAM" id="SSF117281">
    <property type="entry name" value="Kelch motif"/>
    <property type="match status" value="1"/>
</dbReference>
<dbReference type="PANTHER" id="PTHR46967">
    <property type="entry name" value="INSULIN-LIKE GROWTH FACTOR BINDING PROTEIN,N-TERMINAL"/>
    <property type="match status" value="1"/>
</dbReference>
<dbReference type="InterPro" id="IPR009030">
    <property type="entry name" value="Growth_fac_rcpt_cys_sf"/>
</dbReference>
<dbReference type="Gene3D" id="2.10.50.10">
    <property type="entry name" value="Tumor Necrosis Factor Receptor, subunit A, domain 2"/>
    <property type="match status" value="1"/>
</dbReference>
<evidence type="ECO:0000256" key="1">
    <source>
        <dbReference type="SAM" id="MobiDB-lite"/>
    </source>
</evidence>
<dbReference type="InterPro" id="IPR011050">
    <property type="entry name" value="Pectin_lyase_fold/virulence"/>
</dbReference>
<protein>
    <recommendedName>
        <fullName evidence="3">Tyrosine-protein kinase ephrin type A/B receptor-like domain-containing protein</fullName>
    </recommendedName>
</protein>
<dbReference type="InterPro" id="IPR006626">
    <property type="entry name" value="PbH1"/>
</dbReference>
<name>A0A7R9TC96_MICPS</name>
<dbReference type="SMART" id="SM00710">
    <property type="entry name" value="PbH1"/>
    <property type="match status" value="7"/>
</dbReference>
<dbReference type="EMBL" id="HBDY01003436">
    <property type="protein sequence ID" value="CAD8231067.1"/>
    <property type="molecule type" value="Transcribed_RNA"/>
</dbReference>
<feature type="region of interest" description="Disordered" evidence="1">
    <location>
        <begin position="2163"/>
        <end position="2185"/>
    </location>
</feature>
<reference evidence="2" key="1">
    <citation type="submission" date="2021-01" db="EMBL/GenBank/DDBJ databases">
        <authorList>
            <person name="Corre E."/>
            <person name="Pelletier E."/>
            <person name="Niang G."/>
            <person name="Scheremetjew M."/>
            <person name="Finn R."/>
            <person name="Kale V."/>
            <person name="Holt S."/>
            <person name="Cochrane G."/>
            <person name="Meng A."/>
            <person name="Brown T."/>
            <person name="Cohen L."/>
        </authorList>
    </citation>
    <scope>NUCLEOTIDE SEQUENCE</scope>
    <source>
        <strain evidence="2">RCC1614</strain>
    </source>
</reference>
<dbReference type="InterPro" id="IPR015915">
    <property type="entry name" value="Kelch-typ_b-propeller"/>
</dbReference>
<accession>A0A7R9TC96</accession>
<organism evidence="2">
    <name type="scientific">Micromonas pusilla</name>
    <name type="common">Picoplanktonic green alga</name>
    <name type="synonym">Chromulina pusilla</name>
    <dbReference type="NCBI Taxonomy" id="38833"/>
    <lineage>
        <taxon>Eukaryota</taxon>
        <taxon>Viridiplantae</taxon>
        <taxon>Chlorophyta</taxon>
        <taxon>Mamiellophyceae</taxon>
        <taxon>Mamiellales</taxon>
        <taxon>Mamiellaceae</taxon>
        <taxon>Micromonas</taxon>
    </lineage>
</organism>
<dbReference type="PANTHER" id="PTHR46967:SF2">
    <property type="entry name" value="SUSHI, VON WILLEBRAND FACTOR TYPE A, EGF AND PENTRAXIN DOMAIN-CONTAINING PROTEIN 1-LIKE"/>
    <property type="match status" value="1"/>
</dbReference>
<evidence type="ECO:0008006" key="3">
    <source>
        <dbReference type="Google" id="ProtNLM"/>
    </source>
</evidence>
<evidence type="ECO:0000313" key="2">
    <source>
        <dbReference type="EMBL" id="CAD8231067.1"/>
    </source>
</evidence>
<sequence length="2271" mass="239551">MQVILRRSNDGDVTVENGVYDLYDPLPDEDTQSLTKMYFQTEADWLTYGVAIKAYTLSDGVTVVDERVTTGVYNGPDAVSGWTPGYHLEASTGSSGNHVLSIFSGCSTAPGSCDETNRQDHITTYFKFMLHAQEILRPNLIWTLVDLLDSDGLTTRTDSAGSIVTKRSASGAMVTVQDRYIVGVGGPSWNFGSGAGARITVYDTSTLIEYTHTADEDVDKLEFPAIAAWDDYACSSCPDTIVGAFLITGGRVSSAFSPSTTTQEQQAYNVYLGKIDLTSGVITVSISLLYAYDSSTIDSSMPARFGSVAWVIGNSFMIQGGFHLGSHTLDEYATDCTADATGRVWAFDAGLTDAGVLASTAPWSLVAEAPEATTTACTTSEVDAAGIEGGLGRGRHAATLVGTTSVRISGGLRHASSTPAFVSSLYDQWELDLATYTWTQYTATSWSSESVPSDRNRWDHAMVTLGESRVVVAGGNCLTDAHCVSEYVFTQPSGTAAFVDEFGEQSDTEYSALTVDDRISLATAPTGLARESFSESSVGVGTSSRTVLCGTHLYTFSLVDPTSESRDAPGGLVWRYKLVSYVSPTGSNTKYSTDEFHGSSTSPFQTISYAVNRGFAPVTVLMSGSHTDIAGSNDIHVAGPLVISSATYLASTAAGYPTTCSMNVNAATTASEAAVWRQTCVGPVVVTGQAGAVVAASGLQGGFIITGGVKVLLDNFEISGAFAESGGAIYADNLEWHDYNDNTDGSALVFLQRMTLTDSTSLKAGGAIFTKRNMHVFKTTISNCAAVLYGGCVYFEDDTTQPLLMDEVTIVGGDLSAANSGFAAGINQGGLIYSTGTIEIVNSALSGGYAKHGGGINLEGTTSVVSFLTDSTISGCYAVSNEGLGGGIYISQNDLFYPVDKYDDYNRRGLQAWSSTITGNNAFAGGGVFMNRGLMMFYGCTLSSNYATDEGGGLFASASIVGIWSSSSVNNNNANRDGGGVLVTLSTLYVLESTFDSNYGLRGAAIRSRDCRAEIGENFVVIEDSTIQNHFSFSAGAVFSEDTTTEHIHTTFDNNIAYRIGGAVYTRGLTYLHSYGSTYKYNYGLYGGGLALMGRTAAISTATISNNWAFRDGGGVLLESMASVTFYSCTISGNTALTGYGGGVSLYGGGRSNDVGTLPLVTLSTSTISGNNAQYGGGLAEICEEDDYDQYFGTCAQYFLQTDNTITSNGAWSAGGGVYWATNPPIACFCGACTTTAIAQEIHVDATLPCNDLSGNQVYEDTYGSYVYTDDGFVIDYIVAYGPEIASATAAYVAVGEEANTVFAPGVVSETPIVVTLVDVYGQTVTSGSTSNATVWATYPDGVTMTSGGMTDLYRGTGSIYLGFVAEAGTYDIEFVFQNDMETVSSFNLMNTIYSNYYGFLYSGPLETTGTMSVTITSCELGYFLNAANSCEGCGEGHYSPAGAVAGVCYECPAGYFNDDESASGPSCTPCPAGYFLATTGGQSQAECTQCSSVSVSAMGSKTCTVCGPGLTPNSKKDACETSEDVYIVVVSLICALIVAMIVYCCVQFRPGDKKVKIIMRQMRESQGKGLIDSAAERERVAAQSMDDLTREVKVTAAASSAVDAAARASVAAAALLTGLDAETLANDIAPVVSSQRRAVESAVNQMTYTWGADGTSITKSEENEIMAAVDVAVKAVCTATQQAADADAAGTLEAVAEVTDKSLSKKLSARVAKANDIENDVTAAICMAAHLDAIEAVNEAKEVLLTLPKGPQFDAHKLKYQEALEAIEERINATALARRYATQARINRRGINPAPAPGTPEAASEAKTDIEECYHFIAGIESTLQMLSKVSEKNAAIARAKAKLGPMITNTANKCRTKIDAAYGARKAKALEEDFPMTDPVGVIALESIMESTLHMQRLSAEAAVGLALAIHPGKFSDANLTVAVQAEALAGRALPAAQMAMSRHMADAFDAQGMDPFEAAKHAADLATSLESMHDKFETISARRHGALMKMIIDAANLNGPPNDADVEAATASATATLEGDFKEAAESVLAIQHPEGIEPEASKDLTEDQNQVANDLSQAAQTSLADEIAALSASQAKEADERNAALEQLANLDLADAHAQEMLQKLTAKVIAAGFEGRDYEKFDGVASILNQAQAGMALNFANARSDLDAQTMAMSRQLEKSAARHNQDLSDRLTKREETGPQKKLGFFGRTKEAARERAVAATISKQIALAGGTKGMDKEAISAMMKEHVDKLVAMNNKLEDVNKSKHDNLMARLAKKKAGNQVAPV</sequence>
<dbReference type="SMART" id="SM01411">
    <property type="entry name" value="Ephrin_rec_like"/>
    <property type="match status" value="2"/>
</dbReference>
<dbReference type="SUPFAM" id="SSF57184">
    <property type="entry name" value="Growth factor receptor domain"/>
    <property type="match status" value="1"/>
</dbReference>
<gene>
    <name evidence="2" type="ORF">MPUS1402_LOCUS2593</name>
</gene>